<reference evidence="7 8" key="1">
    <citation type="submission" date="2020-08" db="EMBL/GenBank/DDBJ databases">
        <title>Genomic Encyclopedia of Type Strains, Phase III (KMG-III): the genomes of soil and plant-associated and newly described type strains.</title>
        <authorList>
            <person name="Whitman W."/>
        </authorList>
    </citation>
    <scope>NUCLEOTIDE SEQUENCE [LARGE SCALE GENOMIC DNA]</scope>
    <source>
        <strain evidence="7 8">CECT 8640</strain>
    </source>
</reference>
<keyword evidence="8" id="KW-1185">Reference proteome</keyword>
<dbReference type="PROSITE" id="PS51387">
    <property type="entry name" value="FAD_PCMH"/>
    <property type="match status" value="1"/>
</dbReference>
<dbReference type="InterPro" id="IPR012951">
    <property type="entry name" value="BBE"/>
</dbReference>
<dbReference type="AlphaFoldDB" id="A0A841CQM1"/>
<accession>A0A841CQM1</accession>
<evidence type="ECO:0000313" key="8">
    <source>
        <dbReference type="Proteomes" id="UP000547510"/>
    </source>
</evidence>
<comment type="caution">
    <text evidence="7">The sequence shown here is derived from an EMBL/GenBank/DDBJ whole genome shotgun (WGS) entry which is preliminary data.</text>
</comment>
<feature type="domain" description="FAD-binding PCMH-type" evidence="6">
    <location>
        <begin position="58"/>
        <end position="226"/>
    </location>
</feature>
<dbReference type="Gene3D" id="3.30.43.10">
    <property type="entry name" value="Uridine Diphospho-n-acetylenolpyruvylglucosamine Reductase, domain 2"/>
    <property type="match status" value="1"/>
</dbReference>
<evidence type="ECO:0000256" key="5">
    <source>
        <dbReference type="ARBA" id="ARBA00023002"/>
    </source>
</evidence>
<dbReference type="PANTHER" id="PTHR42973">
    <property type="entry name" value="BINDING OXIDOREDUCTASE, PUTATIVE (AFU_ORTHOLOGUE AFUA_1G17690)-RELATED"/>
    <property type="match status" value="1"/>
</dbReference>
<evidence type="ECO:0000256" key="3">
    <source>
        <dbReference type="ARBA" id="ARBA00022630"/>
    </source>
</evidence>
<comment type="cofactor">
    <cofactor evidence="1">
        <name>FAD</name>
        <dbReference type="ChEBI" id="CHEBI:57692"/>
    </cofactor>
</comment>
<name>A0A841CQM1_9PSEU</name>
<sequence>MRAVEFDRRTFLGATGLVALGGWDRDWNRLRRVLTGRLVLPGDADYDTVRRPYNLVYARRRPAAIALCAVESDVARCLEFASAERLPVAARSGRHSYAGYSVPEDGLVVDLAALNRVEAGGESVVGAGTSMIDLYEGLGAAGRLLPAGTCRSVGVAGLALGGGISVVARKYGLTCDYLRGARIVTPDGSVREVDAEHEPDLFWALRGGGGGNFGVVTSFRFATESARDLVPFELRTPAGAAVDVFGAWQEWMVGLPDEMWAACRLDSGRPTRALVSGCWVGTPETLTPLLDRLAAKVPVLARDLRPMDHLTAMRYYAGCLDRCPPFTGTPFVASSRMVREPLDPALVVGLLEGERATAILFDSFGGAIARVGAEETAFPHRDAIASAQLFVEARGVGEAQARRELASVRDGLDLGTGYVNYIDPEMPDWRRAYYGDNHPRLHHVARRYDPDRVLAFPQAV</sequence>
<dbReference type="Gene3D" id="3.30.465.10">
    <property type="match status" value="1"/>
</dbReference>
<protein>
    <recommendedName>
        <fullName evidence="6">FAD-binding PCMH-type domain-containing protein</fullName>
    </recommendedName>
</protein>
<proteinExistence type="inferred from homology"/>
<dbReference type="InterPro" id="IPR016166">
    <property type="entry name" value="FAD-bd_PCMH"/>
</dbReference>
<keyword evidence="5" id="KW-0560">Oxidoreductase</keyword>
<dbReference type="RefSeq" id="WP_312865032.1">
    <property type="nucleotide sequence ID" value="NZ_JACHJN010000006.1"/>
</dbReference>
<dbReference type="Pfam" id="PF08031">
    <property type="entry name" value="BBE"/>
    <property type="match status" value="1"/>
</dbReference>
<dbReference type="PANTHER" id="PTHR42973:SF39">
    <property type="entry name" value="FAD-BINDING PCMH-TYPE DOMAIN-CONTAINING PROTEIN"/>
    <property type="match status" value="1"/>
</dbReference>
<dbReference type="InterPro" id="IPR036318">
    <property type="entry name" value="FAD-bd_PCMH-like_sf"/>
</dbReference>
<dbReference type="InterPro" id="IPR016167">
    <property type="entry name" value="FAD-bd_PCMH_sub1"/>
</dbReference>
<comment type="similarity">
    <text evidence="2">Belongs to the oxygen-dependent FAD-linked oxidoreductase family.</text>
</comment>
<organism evidence="7 8">
    <name type="scientific">Saccharothrix tamanrassetensis</name>
    <dbReference type="NCBI Taxonomy" id="1051531"/>
    <lineage>
        <taxon>Bacteria</taxon>
        <taxon>Bacillati</taxon>
        <taxon>Actinomycetota</taxon>
        <taxon>Actinomycetes</taxon>
        <taxon>Pseudonocardiales</taxon>
        <taxon>Pseudonocardiaceae</taxon>
        <taxon>Saccharothrix</taxon>
    </lineage>
</organism>
<dbReference type="Gene3D" id="3.40.462.20">
    <property type="match status" value="1"/>
</dbReference>
<dbReference type="InterPro" id="IPR050416">
    <property type="entry name" value="FAD-linked_Oxidoreductase"/>
</dbReference>
<keyword evidence="3" id="KW-0285">Flavoprotein</keyword>
<dbReference type="EMBL" id="JACHJN010000006">
    <property type="protein sequence ID" value="MBB5957796.1"/>
    <property type="molecule type" value="Genomic_DNA"/>
</dbReference>
<evidence type="ECO:0000256" key="2">
    <source>
        <dbReference type="ARBA" id="ARBA00005466"/>
    </source>
</evidence>
<dbReference type="Proteomes" id="UP000547510">
    <property type="component" value="Unassembled WGS sequence"/>
</dbReference>
<dbReference type="Pfam" id="PF01565">
    <property type="entry name" value="FAD_binding_4"/>
    <property type="match status" value="1"/>
</dbReference>
<dbReference type="InterPro" id="IPR006094">
    <property type="entry name" value="Oxid_FAD_bind_N"/>
</dbReference>
<keyword evidence="4" id="KW-0274">FAD</keyword>
<gene>
    <name evidence="7" type="ORF">FHS29_004391</name>
</gene>
<dbReference type="InterPro" id="IPR016169">
    <property type="entry name" value="FAD-bd_PCMH_sub2"/>
</dbReference>
<evidence type="ECO:0000256" key="1">
    <source>
        <dbReference type="ARBA" id="ARBA00001974"/>
    </source>
</evidence>
<evidence type="ECO:0000259" key="6">
    <source>
        <dbReference type="PROSITE" id="PS51387"/>
    </source>
</evidence>
<evidence type="ECO:0000256" key="4">
    <source>
        <dbReference type="ARBA" id="ARBA00022827"/>
    </source>
</evidence>
<dbReference type="GO" id="GO:0071949">
    <property type="term" value="F:FAD binding"/>
    <property type="evidence" value="ECO:0007669"/>
    <property type="project" value="InterPro"/>
</dbReference>
<evidence type="ECO:0000313" key="7">
    <source>
        <dbReference type="EMBL" id="MBB5957796.1"/>
    </source>
</evidence>
<dbReference type="SUPFAM" id="SSF56176">
    <property type="entry name" value="FAD-binding/transporter-associated domain-like"/>
    <property type="match status" value="1"/>
</dbReference>
<dbReference type="GO" id="GO:0016491">
    <property type="term" value="F:oxidoreductase activity"/>
    <property type="evidence" value="ECO:0007669"/>
    <property type="project" value="UniProtKB-KW"/>
</dbReference>